<accession>A0ABN9HNN4</accession>
<name>A0ABN9HNN4_9NEOB</name>
<evidence type="ECO:0000313" key="2">
    <source>
        <dbReference type="Proteomes" id="UP001162483"/>
    </source>
</evidence>
<dbReference type="SUPFAM" id="SSF46966">
    <property type="entry name" value="Spectrin repeat"/>
    <property type="match status" value="1"/>
</dbReference>
<comment type="caution">
    <text evidence="1">The sequence shown here is derived from an EMBL/GenBank/DDBJ whole genome shotgun (WGS) entry which is preliminary data.</text>
</comment>
<proteinExistence type="predicted"/>
<feature type="non-terminal residue" evidence="1">
    <location>
        <position position="102"/>
    </location>
</feature>
<reference evidence="1" key="1">
    <citation type="submission" date="2023-05" db="EMBL/GenBank/DDBJ databases">
        <authorList>
            <person name="Stuckert A."/>
        </authorList>
    </citation>
    <scope>NUCLEOTIDE SEQUENCE</scope>
</reference>
<evidence type="ECO:0000313" key="1">
    <source>
        <dbReference type="EMBL" id="CAI9623405.1"/>
    </source>
</evidence>
<dbReference type="Gene3D" id="1.20.58.60">
    <property type="match status" value="1"/>
</dbReference>
<sequence>MFDEESAELLNWMIKSRAVILSTEISNYRKIRDTSDIKDMLKVLERERAERTPKFGEAAAHGQYLLELCKQERFPEDEVKVSLETLQAEWNSINKQIEELHK</sequence>
<dbReference type="EMBL" id="CATNWA010021641">
    <property type="protein sequence ID" value="CAI9623405.1"/>
    <property type="molecule type" value="Genomic_DNA"/>
</dbReference>
<dbReference type="Proteomes" id="UP001162483">
    <property type="component" value="Unassembled WGS sequence"/>
</dbReference>
<organism evidence="1 2">
    <name type="scientific">Staurois parvus</name>
    <dbReference type="NCBI Taxonomy" id="386267"/>
    <lineage>
        <taxon>Eukaryota</taxon>
        <taxon>Metazoa</taxon>
        <taxon>Chordata</taxon>
        <taxon>Craniata</taxon>
        <taxon>Vertebrata</taxon>
        <taxon>Euteleostomi</taxon>
        <taxon>Amphibia</taxon>
        <taxon>Batrachia</taxon>
        <taxon>Anura</taxon>
        <taxon>Neobatrachia</taxon>
        <taxon>Ranoidea</taxon>
        <taxon>Ranidae</taxon>
        <taxon>Staurois</taxon>
    </lineage>
</organism>
<keyword evidence="2" id="KW-1185">Reference proteome</keyword>
<protein>
    <submittedName>
        <fullName evidence="1">Uncharacterized protein</fullName>
    </submittedName>
</protein>
<gene>
    <name evidence="1" type="ORF">SPARVUS_LOCUS16460107</name>
</gene>